<comment type="catalytic activity">
    <reaction evidence="9">
        <text>3 propionate 3-nitronate + 3 O2 + H2O = 3 3-oxopropanoate + 2 nitrate + nitrite + H2O2 + 3 H(+)</text>
        <dbReference type="Rhea" id="RHEA:57332"/>
        <dbReference type="ChEBI" id="CHEBI:15377"/>
        <dbReference type="ChEBI" id="CHEBI:15378"/>
        <dbReference type="ChEBI" id="CHEBI:15379"/>
        <dbReference type="ChEBI" id="CHEBI:16240"/>
        <dbReference type="ChEBI" id="CHEBI:16301"/>
        <dbReference type="ChEBI" id="CHEBI:17632"/>
        <dbReference type="ChEBI" id="CHEBI:33190"/>
        <dbReference type="ChEBI" id="CHEBI:136067"/>
    </reaction>
</comment>
<sequence>MTISPRTLSPLLGLGVSTPVLAAPMAGGPTTPALVTAAARAAGLGFLAAGYRTADALAEQIAQVRSDGVAFGVNLFAPNPVPVDRDAFHRYAATIAPDAQAHGVDVRTAGIVEDDDHWPDKIDLLLSDPVPVVSFTFGIPEAAVIAALHAVGTLVVQTVTSPVEARQAQETGADLLAVQASAAGGHSGTLTPQHIPEPVPLADLLGQVRQAVTLPLVAAGGVATPANVTGALRAGATAVMVGTVLLRADEAGTSKPHRTALADPARTRTVVTRAFTGRPARALRNGFTDRYTALAPAGYPALHHLTSPMRKAAAAAEDPERINLWAGTGYRHATAEPTAQILQRLASGL</sequence>
<keyword evidence="5" id="KW-0288">FMN</keyword>
<evidence type="ECO:0000256" key="8">
    <source>
        <dbReference type="ARBA" id="ARBA00031155"/>
    </source>
</evidence>
<evidence type="ECO:0000256" key="9">
    <source>
        <dbReference type="ARBA" id="ARBA00049401"/>
    </source>
</evidence>
<dbReference type="PANTHER" id="PTHR42747">
    <property type="entry name" value="NITRONATE MONOOXYGENASE-RELATED"/>
    <property type="match status" value="1"/>
</dbReference>
<protein>
    <recommendedName>
        <fullName evidence="8">Propionate 3-nitronate monooxygenase</fullName>
    </recommendedName>
</protein>
<evidence type="ECO:0000256" key="5">
    <source>
        <dbReference type="ARBA" id="ARBA00022643"/>
    </source>
</evidence>
<keyword evidence="4" id="KW-0285">Flavoprotein</keyword>
<comment type="similarity">
    <text evidence="2">Belongs to the nitronate monooxygenase family. NMO class I subfamily.</text>
</comment>
<accession>A0ABV2UH09</accession>
<organism evidence="11 12">
    <name type="scientific">Streptomyces sp. 900116325</name>
    <dbReference type="NCBI Taxonomy" id="3154295"/>
    <lineage>
        <taxon>Bacteria</taxon>
        <taxon>Bacillati</taxon>
        <taxon>Actinomycetota</taxon>
        <taxon>Actinomycetes</taxon>
        <taxon>Kitasatosporales</taxon>
        <taxon>Streptomycetaceae</taxon>
        <taxon>Streptomyces</taxon>
    </lineage>
</organism>
<dbReference type="Proteomes" id="UP001550044">
    <property type="component" value="Unassembled WGS sequence"/>
</dbReference>
<evidence type="ECO:0000256" key="4">
    <source>
        <dbReference type="ARBA" id="ARBA00022630"/>
    </source>
</evidence>
<evidence type="ECO:0000256" key="1">
    <source>
        <dbReference type="ARBA" id="ARBA00001917"/>
    </source>
</evidence>
<comment type="cofactor">
    <cofactor evidence="1">
        <name>FMN</name>
        <dbReference type="ChEBI" id="CHEBI:58210"/>
    </cofactor>
</comment>
<keyword evidence="3" id="KW-0216">Detoxification</keyword>
<gene>
    <name evidence="11" type="ORF">ABZV61_31125</name>
</gene>
<dbReference type="Pfam" id="PF03060">
    <property type="entry name" value="NMO"/>
    <property type="match status" value="1"/>
</dbReference>
<dbReference type="EMBL" id="JBEXIP010000034">
    <property type="protein sequence ID" value="MET8437139.1"/>
    <property type="molecule type" value="Genomic_DNA"/>
</dbReference>
<keyword evidence="12" id="KW-1185">Reference proteome</keyword>
<evidence type="ECO:0000313" key="11">
    <source>
        <dbReference type="EMBL" id="MET8437139.1"/>
    </source>
</evidence>
<name>A0ABV2UH09_9ACTN</name>
<keyword evidence="6" id="KW-0560">Oxidoreductase</keyword>
<reference evidence="11 12" key="1">
    <citation type="submission" date="2024-06" db="EMBL/GenBank/DDBJ databases">
        <title>The Natural Products Discovery Center: Release of the First 8490 Sequenced Strains for Exploring Actinobacteria Biosynthetic Diversity.</title>
        <authorList>
            <person name="Kalkreuter E."/>
            <person name="Kautsar S.A."/>
            <person name="Yang D."/>
            <person name="Bader C.D."/>
            <person name="Teijaro C.N."/>
            <person name="Fluegel L."/>
            <person name="Davis C.M."/>
            <person name="Simpson J.R."/>
            <person name="Lauterbach L."/>
            <person name="Steele A.D."/>
            <person name="Gui C."/>
            <person name="Meng S."/>
            <person name="Li G."/>
            <person name="Viehrig K."/>
            <person name="Ye F."/>
            <person name="Su P."/>
            <person name="Kiefer A.F."/>
            <person name="Nichols A."/>
            <person name="Cepeda A.J."/>
            <person name="Yan W."/>
            <person name="Fan B."/>
            <person name="Jiang Y."/>
            <person name="Adhikari A."/>
            <person name="Zheng C.-J."/>
            <person name="Schuster L."/>
            <person name="Cowan T.M."/>
            <person name="Smanski M.J."/>
            <person name="Chevrette M.G."/>
            <person name="De Carvalho L.P.S."/>
            <person name="Shen B."/>
        </authorList>
    </citation>
    <scope>NUCLEOTIDE SEQUENCE [LARGE SCALE GENOMIC DNA]</scope>
    <source>
        <strain evidence="11 12">NPDC005137</strain>
    </source>
</reference>
<keyword evidence="10" id="KW-0732">Signal</keyword>
<evidence type="ECO:0000256" key="3">
    <source>
        <dbReference type="ARBA" id="ARBA00022575"/>
    </source>
</evidence>
<dbReference type="PANTHER" id="PTHR42747:SF3">
    <property type="entry name" value="NITRONATE MONOOXYGENASE-RELATED"/>
    <property type="match status" value="1"/>
</dbReference>
<dbReference type="RefSeq" id="WP_356711866.1">
    <property type="nucleotide sequence ID" value="NZ_JBEXIP010000034.1"/>
</dbReference>
<feature type="chain" id="PRO_5046947401" description="Propionate 3-nitronate monooxygenase" evidence="10">
    <location>
        <begin position="23"/>
        <end position="349"/>
    </location>
</feature>
<comment type="caution">
    <text evidence="11">The sequence shown here is derived from an EMBL/GenBank/DDBJ whole genome shotgun (WGS) entry which is preliminary data.</text>
</comment>
<proteinExistence type="inferred from homology"/>
<dbReference type="InterPro" id="IPR013785">
    <property type="entry name" value="Aldolase_TIM"/>
</dbReference>
<evidence type="ECO:0000313" key="12">
    <source>
        <dbReference type="Proteomes" id="UP001550044"/>
    </source>
</evidence>
<evidence type="ECO:0000256" key="6">
    <source>
        <dbReference type="ARBA" id="ARBA00023002"/>
    </source>
</evidence>
<dbReference type="SUPFAM" id="SSF51412">
    <property type="entry name" value="Inosine monophosphate dehydrogenase (IMPDH)"/>
    <property type="match status" value="1"/>
</dbReference>
<evidence type="ECO:0000256" key="2">
    <source>
        <dbReference type="ARBA" id="ARBA00009881"/>
    </source>
</evidence>
<dbReference type="GO" id="GO:0004497">
    <property type="term" value="F:monooxygenase activity"/>
    <property type="evidence" value="ECO:0007669"/>
    <property type="project" value="UniProtKB-KW"/>
</dbReference>
<dbReference type="CDD" id="cd04730">
    <property type="entry name" value="NPD_like"/>
    <property type="match status" value="1"/>
</dbReference>
<dbReference type="Gene3D" id="3.20.20.70">
    <property type="entry name" value="Aldolase class I"/>
    <property type="match status" value="1"/>
</dbReference>
<evidence type="ECO:0000256" key="7">
    <source>
        <dbReference type="ARBA" id="ARBA00023033"/>
    </source>
</evidence>
<feature type="signal peptide" evidence="10">
    <location>
        <begin position="1"/>
        <end position="22"/>
    </location>
</feature>
<dbReference type="InterPro" id="IPR004136">
    <property type="entry name" value="NMO"/>
</dbReference>
<evidence type="ECO:0000256" key="10">
    <source>
        <dbReference type="SAM" id="SignalP"/>
    </source>
</evidence>
<keyword evidence="7 11" id="KW-0503">Monooxygenase</keyword>